<dbReference type="PANTHER" id="PTHR42850">
    <property type="entry name" value="METALLOPHOSPHOESTERASE"/>
    <property type="match status" value="1"/>
</dbReference>
<dbReference type="OrthoDB" id="384253at2"/>
<dbReference type="Gene3D" id="3.60.21.10">
    <property type="match status" value="1"/>
</dbReference>
<protein>
    <recommendedName>
        <fullName evidence="1">Calcineurin-like phosphoesterase domain-containing protein</fullName>
    </recommendedName>
</protein>
<keyword evidence="3" id="KW-1185">Reference proteome</keyword>
<dbReference type="Pfam" id="PF00149">
    <property type="entry name" value="Metallophos"/>
    <property type="match status" value="1"/>
</dbReference>
<dbReference type="InterPro" id="IPR050126">
    <property type="entry name" value="Ap4A_hydrolase"/>
</dbReference>
<dbReference type="Proteomes" id="UP000279194">
    <property type="component" value="Unassembled WGS sequence"/>
</dbReference>
<dbReference type="GO" id="GO:0008803">
    <property type="term" value="F:bis(5'-nucleosyl)-tetraphosphatase (symmetrical) activity"/>
    <property type="evidence" value="ECO:0007669"/>
    <property type="project" value="TreeGrafter"/>
</dbReference>
<comment type="caution">
    <text evidence="2">The sequence shown here is derived from an EMBL/GenBank/DDBJ whole genome shotgun (WGS) entry which is preliminary data.</text>
</comment>
<evidence type="ECO:0000313" key="3">
    <source>
        <dbReference type="Proteomes" id="UP000279194"/>
    </source>
</evidence>
<dbReference type="GO" id="GO:0005737">
    <property type="term" value="C:cytoplasm"/>
    <property type="evidence" value="ECO:0007669"/>
    <property type="project" value="TreeGrafter"/>
</dbReference>
<dbReference type="SUPFAM" id="SSF56300">
    <property type="entry name" value="Metallo-dependent phosphatases"/>
    <property type="match status" value="1"/>
</dbReference>
<proteinExistence type="predicted"/>
<dbReference type="GO" id="GO:0016791">
    <property type="term" value="F:phosphatase activity"/>
    <property type="evidence" value="ECO:0007669"/>
    <property type="project" value="TreeGrafter"/>
</dbReference>
<organism evidence="2 3">
    <name type="scientific">Streptococcus hillyeri</name>
    <dbReference type="NCBI Taxonomy" id="2282420"/>
    <lineage>
        <taxon>Bacteria</taxon>
        <taxon>Bacillati</taxon>
        <taxon>Bacillota</taxon>
        <taxon>Bacilli</taxon>
        <taxon>Lactobacillales</taxon>
        <taxon>Streptococcaceae</taxon>
        <taxon>Streptococcus</taxon>
    </lineage>
</organism>
<dbReference type="InterPro" id="IPR004843">
    <property type="entry name" value="Calcineurin-like_PHP"/>
</dbReference>
<gene>
    <name evidence="2" type="ORF">EAF07_02670</name>
</gene>
<dbReference type="GO" id="GO:0110154">
    <property type="term" value="P:RNA decapping"/>
    <property type="evidence" value="ECO:0007669"/>
    <property type="project" value="TreeGrafter"/>
</dbReference>
<name>A0A3L9DZW9_9STRE</name>
<dbReference type="InterPro" id="IPR029052">
    <property type="entry name" value="Metallo-depent_PP-like"/>
</dbReference>
<reference evidence="2 3" key="1">
    <citation type="submission" date="2018-10" db="EMBL/GenBank/DDBJ databases">
        <title>Streptococcus hillyeri sp. nov., isolated from equine tracheal sample.</title>
        <authorList>
            <person name="Macfadyen A.C."/>
            <person name="Waller A."/>
            <person name="Paterson G.K."/>
        </authorList>
    </citation>
    <scope>NUCLEOTIDE SEQUENCE [LARGE SCALE GENOMIC DNA]</scope>
    <source>
        <strain evidence="2 3">28462</strain>
    </source>
</reference>
<dbReference type="EMBL" id="RCVM01000003">
    <property type="protein sequence ID" value="RLY04370.1"/>
    <property type="molecule type" value="Genomic_DNA"/>
</dbReference>
<dbReference type="PANTHER" id="PTHR42850:SF4">
    <property type="entry name" value="ZINC-DEPENDENT ENDOPOLYPHOSPHATASE"/>
    <property type="match status" value="1"/>
</dbReference>
<evidence type="ECO:0000259" key="1">
    <source>
        <dbReference type="Pfam" id="PF00149"/>
    </source>
</evidence>
<accession>A0A3L9DZW9</accession>
<evidence type="ECO:0000313" key="2">
    <source>
        <dbReference type="EMBL" id="RLY04370.1"/>
    </source>
</evidence>
<feature type="domain" description="Calcineurin-like phosphoesterase" evidence="1">
    <location>
        <begin position="12"/>
        <end position="197"/>
    </location>
</feature>
<sequence>MISTRGGFFVKKLFVIGDVHGEFDLLEALLKHWDKESQQLVFLGDLADRGPKSKECFEKVMALVENEGAICITGNHEDMILRWLDSPEEKMDWYLRNGAKETFESLFYQGILDEKSPDEIAELFRSEYGDLLDFITNLPVYYEHDYAICVHAGFDLTLENYRGTVRYDAIWIREAFYESDLVPDKLIVHGHTPVTSIRQDKLQTQVIYKNNKLNIDGGAVYEGSLHGVVIGKNGLEADYQIFHPNYLKQDLS</sequence>
<dbReference type="AlphaFoldDB" id="A0A3L9DZW9"/>